<evidence type="ECO:0000313" key="2">
    <source>
        <dbReference type="EMBL" id="MBW63826.1"/>
    </source>
</evidence>
<sequence>MLLLLLLLLLLERRFLRSILLPDTRTRCQDTGPLRLLPPQIIQSNAAIPGCRAPCAVLRMMVTRSFDK</sequence>
<feature type="signal peptide" evidence="1">
    <location>
        <begin position="1"/>
        <end position="18"/>
    </location>
</feature>
<evidence type="ECO:0000256" key="1">
    <source>
        <dbReference type="SAM" id="SignalP"/>
    </source>
</evidence>
<keyword evidence="1" id="KW-0732">Signal</keyword>
<dbReference type="AlphaFoldDB" id="A0A2M4CEQ4"/>
<dbReference type="EMBL" id="GGFJ01014685">
    <property type="protein sequence ID" value="MBW63826.1"/>
    <property type="molecule type" value="Transcribed_RNA"/>
</dbReference>
<protein>
    <submittedName>
        <fullName evidence="2">Putative secreted protein</fullName>
    </submittedName>
</protein>
<feature type="chain" id="PRO_5014863147" evidence="1">
    <location>
        <begin position="19"/>
        <end position="68"/>
    </location>
</feature>
<name>A0A2M4CEQ4_9DIPT</name>
<organism evidence="2">
    <name type="scientific">Anopheles marajoara</name>
    <dbReference type="NCBI Taxonomy" id="58244"/>
    <lineage>
        <taxon>Eukaryota</taxon>
        <taxon>Metazoa</taxon>
        <taxon>Ecdysozoa</taxon>
        <taxon>Arthropoda</taxon>
        <taxon>Hexapoda</taxon>
        <taxon>Insecta</taxon>
        <taxon>Pterygota</taxon>
        <taxon>Neoptera</taxon>
        <taxon>Endopterygota</taxon>
        <taxon>Diptera</taxon>
        <taxon>Nematocera</taxon>
        <taxon>Culicoidea</taxon>
        <taxon>Culicidae</taxon>
        <taxon>Anophelinae</taxon>
        <taxon>Anopheles</taxon>
    </lineage>
</organism>
<accession>A0A2M4CEQ4</accession>
<proteinExistence type="predicted"/>
<reference evidence="2" key="1">
    <citation type="submission" date="2018-01" db="EMBL/GenBank/DDBJ databases">
        <title>An insight into the sialome of Amazonian anophelines.</title>
        <authorList>
            <person name="Ribeiro J.M."/>
            <person name="Scarpassa V."/>
            <person name="Calvo E."/>
        </authorList>
    </citation>
    <scope>NUCLEOTIDE SEQUENCE</scope>
    <source>
        <tissue evidence="2">Salivary glands</tissue>
    </source>
</reference>